<comment type="caution">
    <text evidence="3">The sequence shown here is derived from an EMBL/GenBank/DDBJ whole genome shotgun (WGS) entry which is preliminary data.</text>
</comment>
<dbReference type="Proteomes" id="UP000238191">
    <property type="component" value="Unassembled WGS sequence"/>
</dbReference>
<feature type="chain" id="PRO_5015695663" evidence="1">
    <location>
        <begin position="28"/>
        <end position="189"/>
    </location>
</feature>
<dbReference type="EMBL" id="MDEI01000013">
    <property type="protein sequence ID" value="PPU67447.1"/>
    <property type="molecule type" value="Genomic_DNA"/>
</dbReference>
<evidence type="ECO:0000256" key="1">
    <source>
        <dbReference type="SAM" id="SignalP"/>
    </source>
</evidence>
<evidence type="ECO:0000259" key="2">
    <source>
        <dbReference type="SMART" id="SM00867"/>
    </source>
</evidence>
<accession>A0A2S7D0U8</accession>
<dbReference type="SUPFAM" id="SSF101874">
    <property type="entry name" value="YceI-like"/>
    <property type="match status" value="1"/>
</dbReference>
<evidence type="ECO:0000313" key="3">
    <source>
        <dbReference type="EMBL" id="PPU67447.1"/>
    </source>
</evidence>
<protein>
    <submittedName>
        <fullName evidence="3">Polyisoprenoid-binding protein</fullName>
    </submittedName>
</protein>
<dbReference type="Gene3D" id="2.40.128.110">
    <property type="entry name" value="Lipid/polyisoprenoid-binding, YceI-like"/>
    <property type="match status" value="1"/>
</dbReference>
<reference evidence="4" key="1">
    <citation type="submission" date="2016-08" db="EMBL/GenBank/DDBJ databases">
        <authorList>
            <person name="Merda D."/>
            <person name="Briand M."/>
            <person name="Taghouti G."/>
            <person name="Carrere S."/>
            <person name="Gouzy J."/>
            <person name="Portier P."/>
            <person name="Jacques M.-A."/>
            <person name="Fischer-Le Saux M."/>
        </authorList>
    </citation>
    <scope>NUCLEOTIDE SEQUENCE [LARGE SCALE GENOMIC DNA]</scope>
    <source>
        <strain evidence="4">CFBP4643</strain>
    </source>
</reference>
<sequence>MSSKLFASPLLVAASLVATFATAPVLAADYVQAPGSSLVFASKYDGEVFTGKFPAFDTTLSFDPANLAAAKLDVRIPLASAISGNNDRDSTLQGPDFFNVAKFATARYRADKFRALGGNQYAADGTLELRGVSKPVTLTFTWTPGAQPVLAGKAVVKRLDFGVGGGDWADTKTIPNETAISTKVVLKAK</sequence>
<feature type="signal peptide" evidence="1">
    <location>
        <begin position="1"/>
        <end position="27"/>
    </location>
</feature>
<evidence type="ECO:0000313" key="4">
    <source>
        <dbReference type="Proteomes" id="UP000238191"/>
    </source>
</evidence>
<gene>
    <name evidence="3" type="ORF">XpiCFBP4643_15760</name>
</gene>
<feature type="domain" description="Lipid/polyisoprenoid-binding YceI-like" evidence="2">
    <location>
        <begin position="29"/>
        <end position="187"/>
    </location>
</feature>
<dbReference type="InterPro" id="IPR036761">
    <property type="entry name" value="TTHA0802/YceI-like_sf"/>
</dbReference>
<dbReference type="OrthoDB" id="1247465at2"/>
<keyword evidence="1" id="KW-0732">Signal</keyword>
<dbReference type="InterPro" id="IPR007372">
    <property type="entry name" value="Lipid/polyisoprenoid-bd_YceI"/>
</dbReference>
<organism evidence="3 4">
    <name type="scientific">Xanthomonas pisi</name>
    <dbReference type="NCBI Taxonomy" id="56457"/>
    <lineage>
        <taxon>Bacteria</taxon>
        <taxon>Pseudomonadati</taxon>
        <taxon>Pseudomonadota</taxon>
        <taxon>Gammaproteobacteria</taxon>
        <taxon>Lysobacterales</taxon>
        <taxon>Lysobacteraceae</taxon>
        <taxon>Xanthomonas</taxon>
    </lineage>
</organism>
<dbReference type="PANTHER" id="PTHR34406:SF1">
    <property type="entry name" value="PROTEIN YCEI"/>
    <property type="match status" value="1"/>
</dbReference>
<name>A0A2S7D0U8_9XANT</name>
<dbReference type="AlphaFoldDB" id="A0A2S7D0U8"/>
<dbReference type="RefSeq" id="WP_046964871.1">
    <property type="nucleotide sequence ID" value="NZ_MDEI01000013.1"/>
</dbReference>
<dbReference type="PANTHER" id="PTHR34406">
    <property type="entry name" value="PROTEIN YCEI"/>
    <property type="match status" value="1"/>
</dbReference>
<proteinExistence type="predicted"/>
<dbReference type="Pfam" id="PF04264">
    <property type="entry name" value="YceI"/>
    <property type="match status" value="1"/>
</dbReference>
<dbReference type="SMART" id="SM00867">
    <property type="entry name" value="YceI"/>
    <property type="match status" value="1"/>
</dbReference>
<keyword evidence="4" id="KW-1185">Reference proteome</keyword>